<comment type="caution">
    <text evidence="2">The sequence shown here is derived from an EMBL/GenBank/DDBJ whole genome shotgun (WGS) entry which is preliminary data.</text>
</comment>
<dbReference type="EMBL" id="JAHQCS010000105">
    <property type="protein sequence ID" value="MBU9712583.1"/>
    <property type="molecule type" value="Genomic_DNA"/>
</dbReference>
<feature type="region of interest" description="Disordered" evidence="1">
    <location>
        <begin position="1"/>
        <end position="43"/>
    </location>
</feature>
<sequence>MDNTHDYVQKLHEKQEKDERNKARQGHRQASQKLPNKKHSTNK</sequence>
<feature type="compositionally biased region" description="Basic and acidic residues" evidence="1">
    <location>
        <begin position="1"/>
        <end position="22"/>
    </location>
</feature>
<organism evidence="2 3">
    <name type="scientific">Evansella tamaricis</name>
    <dbReference type="NCBI Taxonomy" id="2069301"/>
    <lineage>
        <taxon>Bacteria</taxon>
        <taxon>Bacillati</taxon>
        <taxon>Bacillota</taxon>
        <taxon>Bacilli</taxon>
        <taxon>Bacillales</taxon>
        <taxon>Bacillaceae</taxon>
        <taxon>Evansella</taxon>
    </lineage>
</organism>
<dbReference type="RefSeq" id="WP_217066761.1">
    <property type="nucleotide sequence ID" value="NZ_JAHQCS010000105.1"/>
</dbReference>
<keyword evidence="3" id="KW-1185">Reference proteome</keyword>
<proteinExistence type="predicted"/>
<reference evidence="2 3" key="1">
    <citation type="submission" date="2021-06" db="EMBL/GenBank/DDBJ databases">
        <title>Bacillus sp. RD4P76, an endophyte from a halophyte.</title>
        <authorList>
            <person name="Sun J.-Q."/>
        </authorList>
    </citation>
    <scope>NUCLEOTIDE SEQUENCE [LARGE SCALE GENOMIC DNA]</scope>
    <source>
        <strain evidence="2 3">CGMCC 1.15917</strain>
    </source>
</reference>
<evidence type="ECO:0000313" key="2">
    <source>
        <dbReference type="EMBL" id="MBU9712583.1"/>
    </source>
</evidence>
<dbReference type="Proteomes" id="UP000784880">
    <property type="component" value="Unassembled WGS sequence"/>
</dbReference>
<evidence type="ECO:0000313" key="3">
    <source>
        <dbReference type="Proteomes" id="UP000784880"/>
    </source>
</evidence>
<gene>
    <name evidence="2" type="ORF">KS419_12605</name>
</gene>
<dbReference type="InterPro" id="IPR025097">
    <property type="entry name" value="DUF4023"/>
</dbReference>
<accession>A0ABS6JJU2</accession>
<dbReference type="Pfam" id="PF13215">
    <property type="entry name" value="DUF4023"/>
    <property type="match status" value="1"/>
</dbReference>
<name>A0ABS6JJU2_9BACI</name>
<evidence type="ECO:0000256" key="1">
    <source>
        <dbReference type="SAM" id="MobiDB-lite"/>
    </source>
</evidence>
<protein>
    <submittedName>
        <fullName evidence="2">DUF4023 domain-containing protein</fullName>
    </submittedName>
</protein>